<dbReference type="Pfam" id="PF08238">
    <property type="entry name" value="Sel1"/>
    <property type="match status" value="3"/>
</dbReference>
<dbReference type="PANTHER" id="PTHR11102">
    <property type="entry name" value="SEL-1-LIKE PROTEIN"/>
    <property type="match status" value="1"/>
</dbReference>
<dbReference type="EMBL" id="UOFS01000054">
    <property type="protein sequence ID" value="VAX02177.1"/>
    <property type="molecule type" value="Genomic_DNA"/>
</dbReference>
<dbReference type="SMART" id="SM00671">
    <property type="entry name" value="SEL1"/>
    <property type="match status" value="3"/>
</dbReference>
<proteinExistence type="predicted"/>
<dbReference type="SUPFAM" id="SSF81901">
    <property type="entry name" value="HCP-like"/>
    <property type="match status" value="1"/>
</dbReference>
<gene>
    <name evidence="2" type="ORF">MNBD_GAMMA22-438</name>
</gene>
<sequence>MVSNVHFLYAIHNKNEYIKMKKSSFILLFVILFQFSFSSISFSANKSTSTKYLSTLKKAKAGSPKAMFLVGRMLEKGKGTKKNLKQASKWYQRSSSQNYAAANARLGKLYLEGISVRKNPKKAFKLLNLAAVQGIPSAQFNLALVYEIGVGTKKDLQRAIKWYNSAAKNGYFAAKSKSRKLKKQLGITNSLASIETENSDTEKNTTLQGIGEIDEPEEALSEPEIIKIDLLDEISNQESTDAVELQYDEQSEFETESETESETEDDEDITEDPVPVEITTSDAFTSPVADIDIDTDTDSEEASEPEATQDELATEHQVNPKITESEEQALLSNTFDRTESQANNKLLAKAKITKKQKLDLIKNEHIRRTLKTLLEGRWFNKNRPVNFLPSPKTICNIINKSDIKCISRQLQRQTEQETVYYKTLSKISRLTSRGSFLIQYQNTVVRVVPDNNETTDEITQKSKVKIGLQKLIHQLNCQYKNISNLICVRDKTNTYNFKNRAILNKNSDKTVDVE</sequence>
<dbReference type="PANTHER" id="PTHR11102:SF160">
    <property type="entry name" value="ERAD-ASSOCIATED E3 UBIQUITIN-PROTEIN LIGASE COMPONENT HRD3"/>
    <property type="match status" value="1"/>
</dbReference>
<dbReference type="Gene3D" id="1.25.40.10">
    <property type="entry name" value="Tetratricopeptide repeat domain"/>
    <property type="match status" value="1"/>
</dbReference>
<evidence type="ECO:0000313" key="2">
    <source>
        <dbReference type="EMBL" id="VAX02177.1"/>
    </source>
</evidence>
<protein>
    <submittedName>
        <fullName evidence="2">Uncharacterized protein</fullName>
    </submittedName>
</protein>
<feature type="region of interest" description="Disordered" evidence="1">
    <location>
        <begin position="239"/>
        <end position="321"/>
    </location>
</feature>
<dbReference type="InterPro" id="IPR006597">
    <property type="entry name" value="Sel1-like"/>
</dbReference>
<name>A0A3B1BAY8_9ZZZZ</name>
<evidence type="ECO:0000256" key="1">
    <source>
        <dbReference type="SAM" id="MobiDB-lite"/>
    </source>
</evidence>
<reference evidence="2" key="1">
    <citation type="submission" date="2018-06" db="EMBL/GenBank/DDBJ databases">
        <authorList>
            <person name="Zhirakovskaya E."/>
        </authorList>
    </citation>
    <scope>NUCLEOTIDE SEQUENCE</scope>
</reference>
<accession>A0A3B1BAY8</accession>
<feature type="compositionally biased region" description="Acidic residues" evidence="1">
    <location>
        <begin position="291"/>
        <end position="309"/>
    </location>
</feature>
<dbReference type="AlphaFoldDB" id="A0A3B1BAY8"/>
<dbReference type="InterPro" id="IPR050767">
    <property type="entry name" value="Sel1_AlgK"/>
</dbReference>
<feature type="compositionally biased region" description="Acidic residues" evidence="1">
    <location>
        <begin position="246"/>
        <end position="271"/>
    </location>
</feature>
<organism evidence="2">
    <name type="scientific">hydrothermal vent metagenome</name>
    <dbReference type="NCBI Taxonomy" id="652676"/>
    <lineage>
        <taxon>unclassified sequences</taxon>
        <taxon>metagenomes</taxon>
        <taxon>ecological metagenomes</taxon>
    </lineage>
</organism>
<dbReference type="InterPro" id="IPR011990">
    <property type="entry name" value="TPR-like_helical_dom_sf"/>
</dbReference>